<dbReference type="OrthoDB" id="9778912at2"/>
<dbReference type="AlphaFoldDB" id="A0A135L4F1"/>
<dbReference type="Pfam" id="PF19825">
    <property type="entry name" value="DUF6306"/>
    <property type="match status" value="1"/>
</dbReference>
<dbReference type="EMBL" id="LSKU01000001">
    <property type="protein sequence ID" value="KXG43866.1"/>
    <property type="molecule type" value="Genomic_DNA"/>
</dbReference>
<evidence type="ECO:0000259" key="1">
    <source>
        <dbReference type="Pfam" id="PF19825"/>
    </source>
</evidence>
<dbReference type="InterPro" id="IPR046273">
    <property type="entry name" value="DUF6306"/>
</dbReference>
<protein>
    <recommendedName>
        <fullName evidence="1">DUF6306 domain-containing protein</fullName>
    </recommendedName>
</protein>
<reference evidence="2 3" key="1">
    <citation type="submission" date="2016-02" db="EMBL/GenBank/DDBJ databases">
        <title>Draft Genome for Tepidibacillus decaturensis nov. sp. Strain Z9, an Anaerobic, Moderately Thermophilic and Heterotrophic Bacterium from Deep Subsurface of the Illinois Basin, USA.</title>
        <authorList>
            <person name="Dong Y."/>
            <person name="Chang J.Y."/>
            <person name="Sanford R."/>
            <person name="Fouke B.W."/>
        </authorList>
    </citation>
    <scope>NUCLEOTIDE SEQUENCE [LARGE SCALE GENOMIC DNA]</scope>
    <source>
        <strain evidence="2 3">Z9</strain>
    </source>
</reference>
<dbReference type="RefSeq" id="WP_068724904.1">
    <property type="nucleotide sequence ID" value="NZ_LSKU01000001.1"/>
</dbReference>
<feature type="domain" description="DUF6306" evidence="1">
    <location>
        <begin position="6"/>
        <end position="126"/>
    </location>
</feature>
<accession>A0A135L4F1</accession>
<evidence type="ECO:0000313" key="3">
    <source>
        <dbReference type="Proteomes" id="UP000070352"/>
    </source>
</evidence>
<sequence length="134" mass="15397">MENKKIELLNQLLEAEKAGVVTLDFFQKAYPDVELPLDLIKSDESWSTNGLIESVKREGGVPSKNTGDFADKVKAQEGLSNRLSLLNKGQSWVVRKIDDLFQMELHEETRSFLTQMKKKHIENIQTCQDFLDRQ</sequence>
<proteinExistence type="predicted"/>
<gene>
    <name evidence="2" type="ORF">U473_07495</name>
</gene>
<comment type="caution">
    <text evidence="2">The sequence shown here is derived from an EMBL/GenBank/DDBJ whole genome shotgun (WGS) entry which is preliminary data.</text>
</comment>
<keyword evidence="3" id="KW-1185">Reference proteome</keyword>
<dbReference type="STRING" id="1413211.U473_07495"/>
<dbReference type="Proteomes" id="UP000070352">
    <property type="component" value="Unassembled WGS sequence"/>
</dbReference>
<name>A0A135L4F1_9BACI</name>
<organism evidence="2 3">
    <name type="scientific">Tepidibacillus decaturensis</name>
    <dbReference type="NCBI Taxonomy" id="1413211"/>
    <lineage>
        <taxon>Bacteria</taxon>
        <taxon>Bacillati</taxon>
        <taxon>Bacillota</taxon>
        <taxon>Bacilli</taxon>
        <taxon>Bacillales</taxon>
        <taxon>Bacillaceae</taxon>
        <taxon>Tepidibacillus</taxon>
    </lineage>
</organism>
<evidence type="ECO:0000313" key="2">
    <source>
        <dbReference type="EMBL" id="KXG43866.1"/>
    </source>
</evidence>